<dbReference type="AlphaFoldDB" id="A0A5C4RRX3"/>
<keyword evidence="2" id="KW-1185">Reference proteome</keyword>
<dbReference type="EMBL" id="SMDR01000003">
    <property type="protein sequence ID" value="TNJ33317.1"/>
    <property type="molecule type" value="Genomic_DNA"/>
</dbReference>
<dbReference type="InterPro" id="IPR050772">
    <property type="entry name" value="Hydratase-Decarb/MhpD_sf"/>
</dbReference>
<sequence>MPVSAASPPGTDPAPAAIAARFVQARQAGQALPGFPGAVPQDLAAGYACQDAAIALWPDRIAGWKVGYIAPDRRDGSGDDRLVGPIFSRAVWPQAVGGNVDVPVFVGGFAAVEAEYVFRLGADAPGGKTLWTAEEALALVAALHIGIETAGSPLATINVLGPTVVVSDFGNNAGLVLGPEIADWRRRAESSLACETFIDDRSVGRGGAGSVPGGLGAALAFALGRCARRGLPLRAGMLVTTGAATGIHDILAGQQARISFGAAGELRCRAVPALSDSITP</sequence>
<dbReference type="OrthoDB" id="9792137at2"/>
<dbReference type="GO" id="GO:0008684">
    <property type="term" value="F:2-oxopent-4-enoate hydratase activity"/>
    <property type="evidence" value="ECO:0007669"/>
    <property type="project" value="TreeGrafter"/>
</dbReference>
<dbReference type="SUPFAM" id="SSF56529">
    <property type="entry name" value="FAH"/>
    <property type="match status" value="1"/>
</dbReference>
<dbReference type="GO" id="GO:0005737">
    <property type="term" value="C:cytoplasm"/>
    <property type="evidence" value="ECO:0007669"/>
    <property type="project" value="TreeGrafter"/>
</dbReference>
<evidence type="ECO:0000313" key="1">
    <source>
        <dbReference type="EMBL" id="TNJ33317.1"/>
    </source>
</evidence>
<organism evidence="1 2">
    <name type="scientific">Arenimonas terrae</name>
    <dbReference type="NCBI Taxonomy" id="2546226"/>
    <lineage>
        <taxon>Bacteria</taxon>
        <taxon>Pseudomonadati</taxon>
        <taxon>Pseudomonadota</taxon>
        <taxon>Gammaproteobacteria</taxon>
        <taxon>Lysobacterales</taxon>
        <taxon>Lysobacteraceae</taxon>
        <taxon>Arenimonas</taxon>
    </lineage>
</organism>
<dbReference type="Gene3D" id="3.90.850.10">
    <property type="entry name" value="Fumarylacetoacetase-like, C-terminal domain"/>
    <property type="match status" value="1"/>
</dbReference>
<gene>
    <name evidence="1" type="ORF">E1B00_13555</name>
</gene>
<comment type="caution">
    <text evidence="1">The sequence shown here is derived from an EMBL/GenBank/DDBJ whole genome shotgun (WGS) entry which is preliminary data.</text>
</comment>
<name>A0A5C4RRX3_9GAMM</name>
<reference evidence="1 2" key="1">
    <citation type="submission" date="2019-03" db="EMBL/GenBank/DDBJ databases">
        <title>Arenimonas daejeonensis sp. nov., isolated from compost.</title>
        <authorList>
            <person name="Jeon C.O."/>
        </authorList>
    </citation>
    <scope>NUCLEOTIDE SEQUENCE [LARGE SCALE GENOMIC DNA]</scope>
    <source>
        <strain evidence="1 2">R29</strain>
    </source>
</reference>
<dbReference type="InterPro" id="IPR036663">
    <property type="entry name" value="Fumarylacetoacetase_C_sf"/>
</dbReference>
<dbReference type="Proteomes" id="UP000305760">
    <property type="component" value="Unassembled WGS sequence"/>
</dbReference>
<dbReference type="PANTHER" id="PTHR30143">
    <property type="entry name" value="ACID HYDRATASE"/>
    <property type="match status" value="1"/>
</dbReference>
<proteinExistence type="predicted"/>
<protein>
    <submittedName>
        <fullName evidence="1">2-keto-4-pentenoate hydratase</fullName>
    </submittedName>
</protein>
<evidence type="ECO:0000313" key="2">
    <source>
        <dbReference type="Proteomes" id="UP000305760"/>
    </source>
</evidence>
<dbReference type="PANTHER" id="PTHR30143:SF0">
    <property type="entry name" value="2-KETO-4-PENTENOATE HYDRATASE"/>
    <property type="match status" value="1"/>
</dbReference>
<accession>A0A5C4RRX3</accession>